<evidence type="ECO:0000256" key="1">
    <source>
        <dbReference type="SAM" id="Coils"/>
    </source>
</evidence>
<name>A0A158C9H0_9BURK</name>
<evidence type="ECO:0000313" key="3">
    <source>
        <dbReference type="Proteomes" id="UP000054870"/>
    </source>
</evidence>
<evidence type="ECO:0000313" key="2">
    <source>
        <dbReference type="EMBL" id="SAK78993.1"/>
    </source>
</evidence>
<feature type="coiled-coil region" evidence="1">
    <location>
        <begin position="36"/>
        <end position="63"/>
    </location>
</feature>
<keyword evidence="3" id="KW-1185">Reference proteome</keyword>
<accession>A0A158C9H0</accession>
<protein>
    <submittedName>
        <fullName evidence="2">Uncharacterized protein</fullName>
    </submittedName>
</protein>
<dbReference type="EMBL" id="FCOF02000026">
    <property type="protein sequence ID" value="SAK78993.1"/>
    <property type="molecule type" value="Genomic_DNA"/>
</dbReference>
<proteinExistence type="predicted"/>
<dbReference type="AlphaFoldDB" id="A0A158C9H0"/>
<comment type="caution">
    <text evidence="2">The sequence shown here is derived from an EMBL/GenBank/DDBJ whole genome shotgun (WGS) entry which is preliminary data.</text>
</comment>
<gene>
    <name evidence="2" type="ORF">AWB75_04746</name>
</gene>
<organism evidence="2 3">
    <name type="scientific">Caballeronia catudaia</name>
    <dbReference type="NCBI Taxonomy" id="1777136"/>
    <lineage>
        <taxon>Bacteria</taxon>
        <taxon>Pseudomonadati</taxon>
        <taxon>Pseudomonadota</taxon>
        <taxon>Betaproteobacteria</taxon>
        <taxon>Burkholderiales</taxon>
        <taxon>Burkholderiaceae</taxon>
        <taxon>Caballeronia</taxon>
    </lineage>
</organism>
<reference evidence="2" key="1">
    <citation type="submission" date="2016-01" db="EMBL/GenBank/DDBJ databases">
        <authorList>
            <person name="Peeters C."/>
        </authorList>
    </citation>
    <scope>NUCLEOTIDE SEQUENCE [LARGE SCALE GENOMIC DNA]</scope>
    <source>
        <strain evidence="2">LMG 29318</strain>
    </source>
</reference>
<keyword evidence="1" id="KW-0175">Coiled coil</keyword>
<dbReference type="Proteomes" id="UP000054870">
    <property type="component" value="Unassembled WGS sequence"/>
</dbReference>
<sequence length="123" mass="14057">MVRMVELIERDYHEAREAGRLGEWGAMPLLDSEELVLVSKESLEKLSARVEEVERELDERKLEESLAWFRSRGYTEDKLLSPEDLVTRSDASPAAEPVRLESPKSSLLDLFGGYFAKRMKQAG</sequence>